<dbReference type="AlphaFoldDB" id="Q6YYQ8"/>
<gene>
    <name evidence="2" type="ORF">B1047A05.45</name>
    <name evidence="1" type="ORF">OJ1449_H02.2</name>
</gene>
<accession>Q6YYQ8</accession>
<dbReference type="EMBL" id="AP005603">
    <property type="protein sequence ID" value="BAD03804.1"/>
    <property type="molecule type" value="Genomic_DNA"/>
</dbReference>
<reference evidence="1" key="1">
    <citation type="submission" date="2002-01" db="EMBL/GenBank/DDBJ databases">
        <title>Oryza sativa nipponbare(GA3) genomic DNA, chromosome 8, BAC clone:OJ1449_H02.</title>
        <authorList>
            <person name="Sasaki T."/>
            <person name="Matsumoto T."/>
            <person name="Yamamoto K."/>
        </authorList>
    </citation>
    <scope>NUCLEOTIDE SEQUENCE</scope>
</reference>
<organism evidence="2 3">
    <name type="scientific">Oryza sativa subsp. japonica</name>
    <name type="common">Rice</name>
    <dbReference type="NCBI Taxonomy" id="39947"/>
    <lineage>
        <taxon>Eukaryota</taxon>
        <taxon>Viridiplantae</taxon>
        <taxon>Streptophyta</taxon>
        <taxon>Embryophyta</taxon>
        <taxon>Tracheophyta</taxon>
        <taxon>Spermatophyta</taxon>
        <taxon>Magnoliopsida</taxon>
        <taxon>Liliopsida</taxon>
        <taxon>Poales</taxon>
        <taxon>Poaceae</taxon>
        <taxon>BOP clade</taxon>
        <taxon>Oryzoideae</taxon>
        <taxon>Oryzeae</taxon>
        <taxon>Oryzinae</taxon>
        <taxon>Oryza</taxon>
        <taxon>Oryza sativa</taxon>
    </lineage>
</organism>
<dbReference type="EMBL" id="AP004648">
    <property type="protein sequence ID" value="BAD01279.1"/>
    <property type="molecule type" value="Genomic_DNA"/>
</dbReference>
<evidence type="ECO:0000313" key="2">
    <source>
        <dbReference type="EMBL" id="BAD03804.1"/>
    </source>
</evidence>
<sequence>MLIANIALAILFQKSPPSPSIAVTTSTPIDAAIPMHPLPSLIKSIHHPHPLPSPPPRHQFRGIAYSIIALCCCCHLGICL</sequence>
<evidence type="ECO:0000313" key="1">
    <source>
        <dbReference type="EMBL" id="BAD01279.1"/>
    </source>
</evidence>
<evidence type="ECO:0000313" key="3">
    <source>
        <dbReference type="Proteomes" id="UP000000763"/>
    </source>
</evidence>
<reference evidence="3" key="4">
    <citation type="journal article" date="2008" name="Nucleic Acids Res.">
        <title>The rice annotation project database (RAP-DB): 2008 update.</title>
        <authorList>
            <consortium name="The rice annotation project (RAP)"/>
        </authorList>
    </citation>
    <scope>GENOME REANNOTATION</scope>
    <source>
        <strain evidence="3">cv. Nipponbare</strain>
    </source>
</reference>
<reference evidence="2" key="2">
    <citation type="submission" date="2002-08" db="EMBL/GenBank/DDBJ databases">
        <title>Oryza sativa nipponbare(GA3) genomic DNA, chromosome 8, BAC clone:B1047A05.</title>
        <authorList>
            <person name="Sasaki T."/>
            <person name="Matsumoto T."/>
            <person name="Katayose Y."/>
        </authorList>
    </citation>
    <scope>NUCLEOTIDE SEQUENCE</scope>
</reference>
<protein>
    <submittedName>
        <fullName evidence="2">Uncharacterized protein</fullName>
    </submittedName>
</protein>
<proteinExistence type="predicted"/>
<name>Q6YYQ8_ORYSJ</name>
<dbReference type="Proteomes" id="UP000000763">
    <property type="component" value="Chromosome 8"/>
</dbReference>
<reference evidence="3" key="3">
    <citation type="journal article" date="2005" name="Nature">
        <title>The map-based sequence of the rice genome.</title>
        <authorList>
            <consortium name="International rice genome sequencing project (IRGSP)"/>
            <person name="Matsumoto T."/>
            <person name="Wu J."/>
            <person name="Kanamori H."/>
            <person name="Katayose Y."/>
            <person name="Fujisawa M."/>
            <person name="Namiki N."/>
            <person name="Mizuno H."/>
            <person name="Yamamoto K."/>
            <person name="Antonio B.A."/>
            <person name="Baba T."/>
            <person name="Sakata K."/>
            <person name="Nagamura Y."/>
            <person name="Aoki H."/>
            <person name="Arikawa K."/>
            <person name="Arita K."/>
            <person name="Bito T."/>
            <person name="Chiden Y."/>
            <person name="Fujitsuka N."/>
            <person name="Fukunaka R."/>
            <person name="Hamada M."/>
            <person name="Harada C."/>
            <person name="Hayashi A."/>
            <person name="Hijishita S."/>
            <person name="Honda M."/>
            <person name="Hosokawa S."/>
            <person name="Ichikawa Y."/>
            <person name="Idonuma A."/>
            <person name="Iijima M."/>
            <person name="Ikeda M."/>
            <person name="Ikeno M."/>
            <person name="Ito K."/>
            <person name="Ito S."/>
            <person name="Ito T."/>
            <person name="Ito Y."/>
            <person name="Ito Y."/>
            <person name="Iwabuchi A."/>
            <person name="Kamiya K."/>
            <person name="Karasawa W."/>
            <person name="Kurita K."/>
            <person name="Katagiri S."/>
            <person name="Kikuta A."/>
            <person name="Kobayashi H."/>
            <person name="Kobayashi N."/>
            <person name="Machita K."/>
            <person name="Maehara T."/>
            <person name="Masukawa M."/>
            <person name="Mizubayashi T."/>
            <person name="Mukai Y."/>
            <person name="Nagasaki H."/>
            <person name="Nagata Y."/>
            <person name="Naito S."/>
            <person name="Nakashima M."/>
            <person name="Nakama Y."/>
            <person name="Nakamichi Y."/>
            <person name="Nakamura M."/>
            <person name="Meguro A."/>
            <person name="Negishi M."/>
            <person name="Ohta I."/>
            <person name="Ohta T."/>
            <person name="Okamoto M."/>
            <person name="Ono N."/>
            <person name="Saji S."/>
            <person name="Sakaguchi M."/>
            <person name="Sakai K."/>
            <person name="Shibata M."/>
            <person name="Shimokawa T."/>
            <person name="Song J."/>
            <person name="Takazaki Y."/>
            <person name="Terasawa K."/>
            <person name="Tsugane M."/>
            <person name="Tsuji K."/>
            <person name="Ueda S."/>
            <person name="Waki K."/>
            <person name="Yamagata H."/>
            <person name="Yamamoto M."/>
            <person name="Yamamoto S."/>
            <person name="Yamane H."/>
            <person name="Yoshiki S."/>
            <person name="Yoshihara R."/>
            <person name="Yukawa K."/>
            <person name="Zhong H."/>
            <person name="Yano M."/>
            <person name="Yuan Q."/>
            <person name="Ouyang S."/>
            <person name="Liu J."/>
            <person name="Jones K.M."/>
            <person name="Gansberger K."/>
            <person name="Moffat K."/>
            <person name="Hill J."/>
            <person name="Bera J."/>
            <person name="Fadrosh D."/>
            <person name="Jin S."/>
            <person name="Johri S."/>
            <person name="Kim M."/>
            <person name="Overton L."/>
            <person name="Reardon M."/>
            <person name="Tsitrin T."/>
            <person name="Vuong H."/>
            <person name="Weaver B."/>
            <person name="Ciecko A."/>
            <person name="Tallon L."/>
            <person name="Jackson J."/>
            <person name="Pai G."/>
            <person name="Aken S.V."/>
            <person name="Utterback T."/>
            <person name="Reidmuller S."/>
            <person name="Feldblyum T."/>
            <person name="Hsiao J."/>
            <person name="Zismann V."/>
            <person name="Iobst S."/>
            <person name="de Vazeille A.R."/>
            <person name="Buell C.R."/>
            <person name="Ying K."/>
            <person name="Li Y."/>
            <person name="Lu T."/>
            <person name="Huang Y."/>
            <person name="Zhao Q."/>
            <person name="Feng Q."/>
            <person name="Zhang L."/>
            <person name="Zhu J."/>
            <person name="Weng Q."/>
            <person name="Mu J."/>
            <person name="Lu Y."/>
            <person name="Fan D."/>
            <person name="Liu Y."/>
            <person name="Guan J."/>
            <person name="Zhang Y."/>
            <person name="Yu S."/>
            <person name="Liu X."/>
            <person name="Zhang Y."/>
            <person name="Hong G."/>
            <person name="Han B."/>
            <person name="Choisne N."/>
            <person name="Demange N."/>
            <person name="Orjeda G."/>
            <person name="Samain S."/>
            <person name="Cattolico L."/>
            <person name="Pelletier E."/>
            <person name="Couloux A."/>
            <person name="Segurens B."/>
            <person name="Wincker P."/>
            <person name="D'Hont A."/>
            <person name="Scarpelli C."/>
            <person name="Weissenbach J."/>
            <person name="Salanoubat M."/>
            <person name="Quetier F."/>
            <person name="Yu Y."/>
            <person name="Kim H.R."/>
            <person name="Rambo T."/>
            <person name="Currie J."/>
            <person name="Collura K."/>
            <person name="Luo M."/>
            <person name="Yang T."/>
            <person name="Ammiraju J.S.S."/>
            <person name="Engler F."/>
            <person name="Soderlund C."/>
            <person name="Wing R.A."/>
            <person name="Palmer L.E."/>
            <person name="de la Bastide M."/>
            <person name="Spiegel L."/>
            <person name="Nascimento L."/>
            <person name="Zutavern T."/>
            <person name="O'Shaughnessy A."/>
            <person name="Dike S."/>
            <person name="Dedhia N."/>
            <person name="Preston R."/>
            <person name="Balija V."/>
            <person name="McCombie W.R."/>
            <person name="Chow T."/>
            <person name="Chen H."/>
            <person name="Chung M."/>
            <person name="Chen C."/>
            <person name="Shaw J."/>
            <person name="Wu H."/>
            <person name="Hsiao K."/>
            <person name="Chao Y."/>
            <person name="Chu M."/>
            <person name="Cheng C."/>
            <person name="Hour A."/>
            <person name="Lee P."/>
            <person name="Lin S."/>
            <person name="Lin Y."/>
            <person name="Liou J."/>
            <person name="Liu S."/>
            <person name="Hsing Y."/>
            <person name="Raghuvanshi S."/>
            <person name="Mohanty A."/>
            <person name="Bharti A.K."/>
            <person name="Gaur A."/>
            <person name="Gupta V."/>
            <person name="Kumar D."/>
            <person name="Ravi V."/>
            <person name="Vij S."/>
            <person name="Kapur A."/>
            <person name="Khurana P."/>
            <person name="Khurana P."/>
            <person name="Khurana J.P."/>
            <person name="Tyagi A.K."/>
            <person name="Gaikwad K."/>
            <person name="Singh A."/>
            <person name="Dalal V."/>
            <person name="Srivastava S."/>
            <person name="Dixit A."/>
            <person name="Pal A.K."/>
            <person name="Ghazi I.A."/>
            <person name="Yadav M."/>
            <person name="Pandit A."/>
            <person name="Bhargava A."/>
            <person name="Sureshbabu K."/>
            <person name="Batra K."/>
            <person name="Sharma T.R."/>
            <person name="Mohapatra T."/>
            <person name="Singh N.K."/>
            <person name="Messing J."/>
            <person name="Nelson A.B."/>
            <person name="Fuks G."/>
            <person name="Kavchok S."/>
            <person name="Keizer G."/>
            <person name="Linton E."/>
            <person name="Llaca V."/>
            <person name="Song R."/>
            <person name="Tanyolac B."/>
            <person name="Young S."/>
            <person name="Ho-Il K."/>
            <person name="Hahn J.H."/>
            <person name="Sangsakoo G."/>
            <person name="Vanavichit A."/>
            <person name="de Mattos Luiz.A.T."/>
            <person name="Zimmer P.D."/>
            <person name="Malone G."/>
            <person name="Dellagostin O."/>
            <person name="de Oliveira A.C."/>
            <person name="Bevan M."/>
            <person name="Bancroft I."/>
            <person name="Minx P."/>
            <person name="Cordum H."/>
            <person name="Wilson R."/>
            <person name="Cheng Z."/>
            <person name="Jin W."/>
            <person name="Jiang J."/>
            <person name="Leong S.A."/>
            <person name="Iwama H."/>
            <person name="Gojobori T."/>
            <person name="Itoh T."/>
            <person name="Niimura Y."/>
            <person name="Fujii Y."/>
            <person name="Habara T."/>
            <person name="Sakai H."/>
            <person name="Sato Y."/>
            <person name="Wilson G."/>
            <person name="Kumar K."/>
            <person name="McCouch S."/>
            <person name="Juretic N."/>
            <person name="Hoen D."/>
            <person name="Wright S."/>
            <person name="Bruskiewich R."/>
            <person name="Bureau T."/>
            <person name="Miyao A."/>
            <person name="Hirochika H."/>
            <person name="Nishikawa T."/>
            <person name="Kadowaki K."/>
            <person name="Sugiura M."/>
            <person name="Burr B."/>
            <person name="Sasaki T."/>
        </authorList>
    </citation>
    <scope>NUCLEOTIDE SEQUENCE [LARGE SCALE GENOMIC DNA]</scope>
    <source>
        <strain evidence="3">cv. Nipponbare</strain>
    </source>
</reference>